<feature type="domain" description="FIST C-domain" evidence="3">
    <location>
        <begin position="444"/>
        <end position="597"/>
    </location>
</feature>
<evidence type="ECO:0000259" key="2">
    <source>
        <dbReference type="SMART" id="SM00897"/>
    </source>
</evidence>
<dbReference type="GO" id="GO:0032436">
    <property type="term" value="P:positive regulation of proteasomal ubiquitin-dependent protein catabolic process"/>
    <property type="evidence" value="ECO:0007669"/>
    <property type="project" value="TreeGrafter"/>
</dbReference>
<feature type="region of interest" description="Disordered" evidence="1">
    <location>
        <begin position="622"/>
        <end position="662"/>
    </location>
</feature>
<protein>
    <recommendedName>
        <fullName evidence="7">FIST C-domain domain-containing protein</fullName>
    </recommendedName>
</protein>
<dbReference type="InterPro" id="IPR019494">
    <property type="entry name" value="FIST_C"/>
</dbReference>
<keyword evidence="6" id="KW-1185">Reference proteome</keyword>
<dbReference type="Pfam" id="PF08495">
    <property type="entry name" value="FIST"/>
    <property type="match status" value="1"/>
</dbReference>
<dbReference type="Proteomes" id="UP000722791">
    <property type="component" value="Unassembled WGS sequence"/>
</dbReference>
<feature type="compositionally biased region" description="Pro residues" evidence="1">
    <location>
        <begin position="638"/>
        <end position="649"/>
    </location>
</feature>
<dbReference type="Proteomes" id="UP000747110">
    <property type="component" value="Unassembled WGS sequence"/>
</dbReference>
<evidence type="ECO:0000313" key="5">
    <source>
        <dbReference type="EMBL" id="GIM00500.1"/>
    </source>
</evidence>
<gene>
    <name evidence="4" type="ORF">Vretifemale_5502</name>
    <name evidence="5" type="ORF">Vretimale_5301</name>
</gene>
<evidence type="ECO:0008006" key="7">
    <source>
        <dbReference type="Google" id="ProtNLM"/>
    </source>
</evidence>
<dbReference type="AlphaFoldDB" id="A0A8J4FII1"/>
<dbReference type="EMBL" id="BNCP01000008">
    <property type="protein sequence ID" value="GIL75772.1"/>
    <property type="molecule type" value="Genomic_DNA"/>
</dbReference>
<dbReference type="PANTHER" id="PTHR14939">
    <property type="entry name" value="F-BOX ONLY PROTEIN 22"/>
    <property type="match status" value="1"/>
</dbReference>
<evidence type="ECO:0000259" key="3">
    <source>
        <dbReference type="SMART" id="SM01204"/>
    </source>
</evidence>
<dbReference type="Pfam" id="PF10442">
    <property type="entry name" value="FIST_C"/>
    <property type="match status" value="1"/>
</dbReference>
<dbReference type="PANTHER" id="PTHR14939:SF5">
    <property type="entry name" value="F-BOX ONLY PROTEIN 22"/>
    <property type="match status" value="1"/>
</dbReference>
<accession>A0A8J4FII1</accession>
<name>A0A8J4FII1_9CHLO</name>
<organism evidence="4 6">
    <name type="scientific">Volvox reticuliferus</name>
    <dbReference type="NCBI Taxonomy" id="1737510"/>
    <lineage>
        <taxon>Eukaryota</taxon>
        <taxon>Viridiplantae</taxon>
        <taxon>Chlorophyta</taxon>
        <taxon>core chlorophytes</taxon>
        <taxon>Chlorophyceae</taxon>
        <taxon>CS clade</taxon>
        <taxon>Chlamydomonadales</taxon>
        <taxon>Volvocaceae</taxon>
        <taxon>Volvox</taxon>
    </lineage>
</organism>
<evidence type="ECO:0000313" key="6">
    <source>
        <dbReference type="Proteomes" id="UP000747110"/>
    </source>
</evidence>
<comment type="caution">
    <text evidence="4">The sequence shown here is derived from an EMBL/GenBank/DDBJ whole genome shotgun (WGS) entry which is preliminary data.</text>
</comment>
<feature type="compositionally biased region" description="Low complexity" evidence="1">
    <location>
        <begin position="352"/>
        <end position="361"/>
    </location>
</feature>
<feature type="compositionally biased region" description="Low complexity" evidence="1">
    <location>
        <begin position="622"/>
        <end position="637"/>
    </location>
</feature>
<proteinExistence type="predicted"/>
<dbReference type="OrthoDB" id="509497at2759"/>
<evidence type="ECO:0000313" key="4">
    <source>
        <dbReference type="EMBL" id="GIL75772.1"/>
    </source>
</evidence>
<dbReference type="SMART" id="SM00897">
    <property type="entry name" value="FIST"/>
    <property type="match status" value="1"/>
</dbReference>
<feature type="region of interest" description="Disordered" evidence="1">
    <location>
        <begin position="338"/>
        <end position="374"/>
    </location>
</feature>
<evidence type="ECO:0000256" key="1">
    <source>
        <dbReference type="SAM" id="MobiDB-lite"/>
    </source>
</evidence>
<sequence>MTHIEPRQTSRMPPSYKLANSTMCHKHLLMKSYPTRLRHFNAWGHGLIGSLPATSSPRLTRPRSRNFRVIDCLAQHDGSSSSAVQRSMHFTDCGCYGATVRSPLKPSLTSTVSVLPSRRQMRALMSRVPRASTASGGGLGAPEPPTAQLPYWKTYISRKPLLVQALLDCLGNIRQQGPLPNTIDVAMVYVSSEYLEDYGLMVDTLQRELPGLRNVFGCTGFGVIGVDGDGARELEAQPALSLTLAALPQAQVVVRHLDETNLPDGDAPPDRWSAVLGVPAFPESGLSFVVLSDPSFSAVQDLLAGLDFAFPTATKIGGLSSSSAFGGSRTATFCWSASSARKKTAPTPPTAGPDAAPTTDPRVTAAGDRSGGDEGSLSVYARGAAVMSIYGEVQMDLMIAQGCRPLSSTTWTVDGVAPGKPTHVTALSSAGVARGRSLPALEAFQIELQSVLSGMSEIQLRRTVANLTVGVAPAGLKSSLEPQDFLIRALRGFDSEQCLVVLEHMRAGQRIRFMVRDKQGAQEDLASHGVSYKRKQLQSLLQGSTEQLAPPFGMVMFTCNGRGSGLYGEDSYDARTMSSYVPVPCAGFQCNGEIGRVGNTTHLHGFTCAVGVLRVTAPAALAPPAGAGDATVTASSSPAPPPPPPPPPSASKLLPEQQPEQQ</sequence>
<feature type="domain" description="FIST" evidence="2">
    <location>
        <begin position="182"/>
        <end position="421"/>
    </location>
</feature>
<reference evidence="4" key="1">
    <citation type="journal article" date="2021" name="Proc. Natl. Acad. Sci. U.S.A.">
        <title>Three genomes in the algal genus Volvox reveal the fate of a haploid sex-determining region after a transition to homothallism.</title>
        <authorList>
            <person name="Yamamoto K."/>
            <person name="Hamaji T."/>
            <person name="Kawai-Toyooka H."/>
            <person name="Matsuzaki R."/>
            <person name="Takahashi F."/>
            <person name="Nishimura Y."/>
            <person name="Kawachi M."/>
            <person name="Noguchi H."/>
            <person name="Minakuchi Y."/>
            <person name="Umen J.G."/>
            <person name="Toyoda A."/>
            <person name="Nozaki H."/>
        </authorList>
    </citation>
    <scope>NUCLEOTIDE SEQUENCE</scope>
    <source>
        <strain evidence="5">NIES-3785</strain>
        <strain evidence="4">NIES-3786</strain>
    </source>
</reference>
<dbReference type="SMART" id="SM01204">
    <property type="entry name" value="FIST_C"/>
    <property type="match status" value="1"/>
</dbReference>
<dbReference type="GO" id="GO:0000209">
    <property type="term" value="P:protein polyubiquitination"/>
    <property type="evidence" value="ECO:0007669"/>
    <property type="project" value="TreeGrafter"/>
</dbReference>
<dbReference type="EMBL" id="BNCQ01000008">
    <property type="protein sequence ID" value="GIM00500.1"/>
    <property type="molecule type" value="Genomic_DNA"/>
</dbReference>
<dbReference type="InterPro" id="IPR013702">
    <property type="entry name" value="FIST_domain_N"/>
</dbReference>